<dbReference type="SUPFAM" id="SSF52047">
    <property type="entry name" value="RNI-like"/>
    <property type="match status" value="1"/>
</dbReference>
<dbReference type="InterPro" id="IPR032675">
    <property type="entry name" value="LRR_dom_sf"/>
</dbReference>
<sequence>MAILPLDVVDAIVDTLARSEDDPSLPATKACSLACYEYSVICRKRIFAHIVVNQRTSQYTPPPKFGWQHRSTTTTLHELLHKSPEIINHIRSLDYNRPADFLLTDDISQDLELFAETLVKLTRLESFGLRCFGFEWNDTPSLRPGLLHILQLPTLIDLYVEGVKGFCLGELALPRNLQEFGFDGLELTSDCPQGLRDAQIKLRRLDLGPYSSPAIVQMCDHICTNGQRFIDLTTVEELTIRWFYSSDAAASYYLLSHCESLTSLRYFNSDTPDPSGMSFDSLSEMLALSTATKTLKYLEIDTIYKRDMSEDIYHGFAKALLKLANNNVIEEIKIAIFIQMMSDCDRGDEWGTLDTALASGFRNLRLCSVTVGFIQDSPVVSGLEEALMNVRETQFPKLSSNRDVLFEFVLQKENRSYSVS</sequence>
<comment type="caution">
    <text evidence="1">The sequence shown here is derived from an EMBL/GenBank/DDBJ whole genome shotgun (WGS) entry which is preliminary data.</text>
</comment>
<reference evidence="1" key="1">
    <citation type="submission" date="2020-11" db="EMBL/GenBank/DDBJ databases">
        <authorList>
            <consortium name="DOE Joint Genome Institute"/>
            <person name="Ahrendt S."/>
            <person name="Riley R."/>
            <person name="Andreopoulos W."/>
            <person name="Labutti K."/>
            <person name="Pangilinan J."/>
            <person name="Ruiz-Duenas F.J."/>
            <person name="Barrasa J.M."/>
            <person name="Sanchez-Garcia M."/>
            <person name="Camarero S."/>
            <person name="Miyauchi S."/>
            <person name="Serrano A."/>
            <person name="Linde D."/>
            <person name="Babiker R."/>
            <person name="Drula E."/>
            <person name="Ayuso-Fernandez I."/>
            <person name="Pacheco R."/>
            <person name="Padilla G."/>
            <person name="Ferreira P."/>
            <person name="Barriuso J."/>
            <person name="Kellner H."/>
            <person name="Castanera R."/>
            <person name="Alfaro M."/>
            <person name="Ramirez L."/>
            <person name="Pisabarro A.G."/>
            <person name="Kuo A."/>
            <person name="Tritt A."/>
            <person name="Lipzen A."/>
            <person name="He G."/>
            <person name="Yan M."/>
            <person name="Ng V."/>
            <person name="Cullen D."/>
            <person name="Martin F."/>
            <person name="Rosso M.-N."/>
            <person name="Henrissat B."/>
            <person name="Hibbett D."/>
            <person name="Martinez A.T."/>
            <person name="Grigoriev I.V."/>
        </authorList>
    </citation>
    <scope>NUCLEOTIDE SEQUENCE</scope>
    <source>
        <strain evidence="1">CIRM-BRFM 674</strain>
    </source>
</reference>
<evidence type="ECO:0000313" key="1">
    <source>
        <dbReference type="EMBL" id="KAF9483083.1"/>
    </source>
</evidence>
<proteinExistence type="predicted"/>
<organism evidence="1 2">
    <name type="scientific">Pholiota conissans</name>
    <dbReference type="NCBI Taxonomy" id="109636"/>
    <lineage>
        <taxon>Eukaryota</taxon>
        <taxon>Fungi</taxon>
        <taxon>Dikarya</taxon>
        <taxon>Basidiomycota</taxon>
        <taxon>Agaricomycotina</taxon>
        <taxon>Agaricomycetes</taxon>
        <taxon>Agaricomycetidae</taxon>
        <taxon>Agaricales</taxon>
        <taxon>Agaricineae</taxon>
        <taxon>Strophariaceae</taxon>
        <taxon>Pholiota</taxon>
    </lineage>
</organism>
<accession>A0A9P6D4Z0</accession>
<dbReference type="EMBL" id="MU155158">
    <property type="protein sequence ID" value="KAF9483083.1"/>
    <property type="molecule type" value="Genomic_DNA"/>
</dbReference>
<dbReference type="AlphaFoldDB" id="A0A9P6D4Z0"/>
<dbReference type="Gene3D" id="3.80.10.10">
    <property type="entry name" value="Ribonuclease Inhibitor"/>
    <property type="match status" value="1"/>
</dbReference>
<keyword evidence="2" id="KW-1185">Reference proteome</keyword>
<dbReference type="OrthoDB" id="2745898at2759"/>
<protein>
    <submittedName>
        <fullName evidence="1">Uncharacterized protein</fullName>
    </submittedName>
</protein>
<gene>
    <name evidence="1" type="ORF">BDN70DRAFT_918721</name>
</gene>
<dbReference type="Proteomes" id="UP000807469">
    <property type="component" value="Unassembled WGS sequence"/>
</dbReference>
<evidence type="ECO:0000313" key="2">
    <source>
        <dbReference type="Proteomes" id="UP000807469"/>
    </source>
</evidence>
<name>A0A9P6D4Z0_9AGAR</name>